<reference evidence="2" key="1">
    <citation type="journal article" date="2019" name="Int. J. Syst. Evol. Microbiol.">
        <title>The Global Catalogue of Microorganisms (GCM) 10K type strain sequencing project: providing services to taxonomists for standard genome sequencing and annotation.</title>
        <authorList>
            <consortium name="The Broad Institute Genomics Platform"/>
            <consortium name="The Broad Institute Genome Sequencing Center for Infectious Disease"/>
            <person name="Wu L."/>
            <person name="Ma J."/>
        </authorList>
    </citation>
    <scope>NUCLEOTIDE SEQUENCE [LARGE SCALE GENOMIC DNA]</scope>
    <source>
        <strain evidence="2">TISTR 1827</strain>
    </source>
</reference>
<dbReference type="InterPro" id="IPR010064">
    <property type="entry name" value="HK97-gp10_tail"/>
</dbReference>
<dbReference type="Proteomes" id="UP001597493">
    <property type="component" value="Unassembled WGS sequence"/>
</dbReference>
<proteinExistence type="predicted"/>
<dbReference type="RefSeq" id="WP_379270212.1">
    <property type="nucleotide sequence ID" value="NZ_JBHUGT010000013.1"/>
</dbReference>
<evidence type="ECO:0000313" key="1">
    <source>
        <dbReference type="EMBL" id="MFD2659520.1"/>
    </source>
</evidence>
<keyword evidence="2" id="KW-1185">Reference proteome</keyword>
<evidence type="ECO:0000313" key="2">
    <source>
        <dbReference type="Proteomes" id="UP001597493"/>
    </source>
</evidence>
<accession>A0ABW5QTM0</accession>
<dbReference type="Pfam" id="PF04883">
    <property type="entry name" value="HK97-gp10_like"/>
    <property type="match status" value="1"/>
</dbReference>
<gene>
    <name evidence="1" type="ORF">ACFSW5_04485</name>
</gene>
<name>A0ABW5QTM0_9BACL</name>
<comment type="caution">
    <text evidence="1">The sequence shown here is derived from an EMBL/GenBank/DDBJ whole genome shotgun (WGS) entry which is preliminary data.</text>
</comment>
<dbReference type="NCBIfam" id="TIGR01725">
    <property type="entry name" value="phge_HK97_gp10"/>
    <property type="match status" value="1"/>
</dbReference>
<organism evidence="1 2">
    <name type="scientific">Paenibacillus thailandensis</name>
    <dbReference type="NCBI Taxonomy" id="393250"/>
    <lineage>
        <taxon>Bacteria</taxon>
        <taxon>Bacillati</taxon>
        <taxon>Bacillota</taxon>
        <taxon>Bacilli</taxon>
        <taxon>Bacillales</taxon>
        <taxon>Paenibacillaceae</taxon>
        <taxon>Paenibacillus</taxon>
    </lineage>
</organism>
<dbReference type="EMBL" id="JBHUMY010000005">
    <property type="protein sequence ID" value="MFD2659520.1"/>
    <property type="molecule type" value="Genomic_DNA"/>
</dbReference>
<protein>
    <submittedName>
        <fullName evidence="1">HK97-gp10 family putative phage morphogenesis protein</fullName>
    </submittedName>
</protein>
<sequence length="148" mass="16532">MAKKSTIEGMAELERAMKKLEKVPQRVVTKAARAGATIALKAARANAPEDTGELKKGIVLKGERRTKIGKKVYDVMMDPAKNDIFVKMTKDGTRYYYPASQEYGFMTVDGGYIPGYRFLRRALTDNVVKIERRVVEVASKEVDKALKG</sequence>